<protein>
    <submittedName>
        <fullName evidence="2">LytTR family transcriptional regulator DNA-binding domain-containing protein</fullName>
    </submittedName>
</protein>
<dbReference type="GO" id="GO:0003677">
    <property type="term" value="F:DNA binding"/>
    <property type="evidence" value="ECO:0007669"/>
    <property type="project" value="UniProtKB-KW"/>
</dbReference>
<evidence type="ECO:0000259" key="1">
    <source>
        <dbReference type="PROSITE" id="PS50930"/>
    </source>
</evidence>
<gene>
    <name evidence="2" type="ORF">ACFOOI_03410</name>
</gene>
<dbReference type="Pfam" id="PF04397">
    <property type="entry name" value="LytTR"/>
    <property type="match status" value="1"/>
</dbReference>
<dbReference type="InterPro" id="IPR046947">
    <property type="entry name" value="LytR-like"/>
</dbReference>
<accession>A0ABV7YUD9</accession>
<dbReference type="PROSITE" id="PS50930">
    <property type="entry name" value="HTH_LYTTR"/>
    <property type="match status" value="1"/>
</dbReference>
<dbReference type="Gene3D" id="2.40.50.1020">
    <property type="entry name" value="LytTr DNA-binding domain"/>
    <property type="match status" value="1"/>
</dbReference>
<dbReference type="PANTHER" id="PTHR37299:SF1">
    <property type="entry name" value="STAGE 0 SPORULATION PROTEIN A HOMOLOG"/>
    <property type="match status" value="1"/>
</dbReference>
<comment type="caution">
    <text evidence="2">The sequence shown here is derived from an EMBL/GenBank/DDBJ whole genome shotgun (WGS) entry which is preliminary data.</text>
</comment>
<feature type="domain" description="HTH LytTR-type" evidence="1">
    <location>
        <begin position="9"/>
        <end position="103"/>
    </location>
</feature>
<evidence type="ECO:0000313" key="2">
    <source>
        <dbReference type="EMBL" id="MFC3809691.1"/>
    </source>
</evidence>
<dbReference type="InterPro" id="IPR007492">
    <property type="entry name" value="LytTR_DNA-bd_dom"/>
</dbReference>
<proteinExistence type="predicted"/>
<dbReference type="Proteomes" id="UP001595616">
    <property type="component" value="Unassembled WGS sequence"/>
</dbReference>
<dbReference type="EMBL" id="JBHRYQ010000001">
    <property type="protein sequence ID" value="MFC3809691.1"/>
    <property type="molecule type" value="Genomic_DNA"/>
</dbReference>
<name>A0ABV7YUD9_9BACT</name>
<organism evidence="2 3">
    <name type="scientific">Lacihabitans lacunae</name>
    <dbReference type="NCBI Taxonomy" id="1028214"/>
    <lineage>
        <taxon>Bacteria</taxon>
        <taxon>Pseudomonadati</taxon>
        <taxon>Bacteroidota</taxon>
        <taxon>Cytophagia</taxon>
        <taxon>Cytophagales</taxon>
        <taxon>Leadbetterellaceae</taxon>
        <taxon>Lacihabitans</taxon>
    </lineage>
</organism>
<dbReference type="PANTHER" id="PTHR37299">
    <property type="entry name" value="TRANSCRIPTIONAL REGULATOR-RELATED"/>
    <property type="match status" value="1"/>
</dbReference>
<keyword evidence="3" id="KW-1185">Reference proteome</keyword>
<dbReference type="RefSeq" id="WP_379835074.1">
    <property type="nucleotide sequence ID" value="NZ_JBHRYQ010000001.1"/>
</dbReference>
<keyword evidence="2" id="KW-0238">DNA-binding</keyword>
<evidence type="ECO:0000313" key="3">
    <source>
        <dbReference type="Proteomes" id="UP001595616"/>
    </source>
</evidence>
<dbReference type="SMART" id="SM00850">
    <property type="entry name" value="LytTR"/>
    <property type="match status" value="1"/>
</dbReference>
<sequence>MKYQFKNVRGLKKARPEDIIKVEADVNYSIFYLKNGKNFILAKTLKQCEGIFEPFSFYRTHRSCIVNLDYCQNVTSSEVILKYNLRASISRRRLSGLLSLLENTQTESK</sequence>
<reference evidence="3" key="1">
    <citation type="journal article" date="2019" name="Int. J. Syst. Evol. Microbiol.">
        <title>The Global Catalogue of Microorganisms (GCM) 10K type strain sequencing project: providing services to taxonomists for standard genome sequencing and annotation.</title>
        <authorList>
            <consortium name="The Broad Institute Genomics Platform"/>
            <consortium name="The Broad Institute Genome Sequencing Center for Infectious Disease"/>
            <person name="Wu L."/>
            <person name="Ma J."/>
        </authorList>
    </citation>
    <scope>NUCLEOTIDE SEQUENCE [LARGE SCALE GENOMIC DNA]</scope>
    <source>
        <strain evidence="3">CECT 7956</strain>
    </source>
</reference>